<protein>
    <submittedName>
        <fullName evidence="1">Unannotated protein</fullName>
    </submittedName>
</protein>
<evidence type="ECO:0000313" key="1">
    <source>
        <dbReference type="EMBL" id="CAB4678067.1"/>
    </source>
</evidence>
<name>A0A6J6MVQ2_9ZZZZ</name>
<reference evidence="1" key="1">
    <citation type="submission" date="2020-05" db="EMBL/GenBank/DDBJ databases">
        <authorList>
            <person name="Chiriac C."/>
            <person name="Salcher M."/>
            <person name="Ghai R."/>
            <person name="Kavagutti S V."/>
        </authorList>
    </citation>
    <scope>NUCLEOTIDE SEQUENCE</scope>
</reference>
<sequence>MYPSFRVLRKNFEALVSSKSLSGYDVSGLLEKLQSTPDDYQKLFQLGQEIEQRPLRESWKYVEPNALDLILQQSSFVSSAPVPALLASDVFHRARAGFLSSVVGCVLGKPVEVHLDSKSLINALEKSNQFPIQGYISKTIVENGGLDFLHKDAPVSFAENLRNVPPDDDINYTLVGLVLLEKFGPDFAQSDLAAIWRDSLPLGFTWGPERLFLSRYAMEMGLDDNPQIEVAGFADSLNPGSELCGALIRSHIYGYASPGDPLQAASLAWRDATMTHRGNGVYGSMYLASAIAIAFVEKNPEAIFRRALEFIPQKSRLHEAIAYAIDSVMNSPTWESAYELIHGRYGDFGHCKIFQEIGTVVNSVCFAGSISEGLKIQLYQGNDTDSFGSAAGAILGVYFGEGNLEESWISPFQDKLHSALAGFHDLSLDSVAWRVGKVATLGLDVD</sequence>
<dbReference type="EMBL" id="CAEZXK010000001">
    <property type="protein sequence ID" value="CAB4678067.1"/>
    <property type="molecule type" value="Genomic_DNA"/>
</dbReference>
<accession>A0A6J6MVQ2</accession>
<dbReference type="Gene3D" id="1.10.4080.10">
    <property type="entry name" value="ADP-ribosylation/Crystallin J1"/>
    <property type="match status" value="1"/>
</dbReference>
<dbReference type="Pfam" id="PF03747">
    <property type="entry name" value="ADP_ribosyl_GH"/>
    <property type="match status" value="1"/>
</dbReference>
<proteinExistence type="predicted"/>
<dbReference type="InterPro" id="IPR005502">
    <property type="entry name" value="Ribosyl_crysJ1"/>
</dbReference>
<organism evidence="1">
    <name type="scientific">freshwater metagenome</name>
    <dbReference type="NCBI Taxonomy" id="449393"/>
    <lineage>
        <taxon>unclassified sequences</taxon>
        <taxon>metagenomes</taxon>
        <taxon>ecological metagenomes</taxon>
    </lineage>
</organism>
<dbReference type="InterPro" id="IPR036705">
    <property type="entry name" value="Ribosyl_crysJ1_sf"/>
</dbReference>
<gene>
    <name evidence="1" type="ORF">UFOPK2370_00049</name>
</gene>
<dbReference type="SUPFAM" id="SSF101478">
    <property type="entry name" value="ADP-ribosylglycohydrolase"/>
    <property type="match status" value="1"/>
</dbReference>
<dbReference type="AlphaFoldDB" id="A0A6J6MVQ2"/>